<reference evidence="1 2" key="1">
    <citation type="submission" date="2017-09" db="EMBL/GenBank/DDBJ databases">
        <authorList>
            <person name="Ehlers B."/>
            <person name="Leendertz F.H."/>
        </authorList>
    </citation>
    <scope>NUCLEOTIDE SEQUENCE [LARGE SCALE GENOMIC DNA]</scope>
    <source>
        <strain evidence="1 2">Nm42</strain>
    </source>
</reference>
<accession>A0A286AJI2</accession>
<dbReference type="AlphaFoldDB" id="A0A286AJI2"/>
<dbReference type="EMBL" id="OCMU01000003">
    <property type="protein sequence ID" value="SOD22053.1"/>
    <property type="molecule type" value="Genomic_DNA"/>
</dbReference>
<evidence type="ECO:0000313" key="2">
    <source>
        <dbReference type="Proteomes" id="UP000219335"/>
    </source>
</evidence>
<proteinExistence type="predicted"/>
<sequence length="72" mass="8186">MKNVQIIDKLSGQIIAEYPIFVDLIDDPVDQDFMNDAWDIAVEEGLVDDDDRKCYKLEILSDIPLDHSSDSS</sequence>
<gene>
    <name evidence="1" type="ORF">SAMN06297164_3322</name>
</gene>
<evidence type="ECO:0000313" key="1">
    <source>
        <dbReference type="EMBL" id="SOD22053.1"/>
    </source>
</evidence>
<protein>
    <submittedName>
        <fullName evidence="1">Uncharacterized protein</fullName>
    </submittedName>
</protein>
<name>A0A286AJI2_9PROT</name>
<organism evidence="1 2">
    <name type="scientific">Nitrosomonas ureae</name>
    <dbReference type="NCBI Taxonomy" id="44577"/>
    <lineage>
        <taxon>Bacteria</taxon>
        <taxon>Pseudomonadati</taxon>
        <taxon>Pseudomonadota</taxon>
        <taxon>Betaproteobacteria</taxon>
        <taxon>Nitrosomonadales</taxon>
        <taxon>Nitrosomonadaceae</taxon>
        <taxon>Nitrosomonas</taxon>
    </lineage>
</organism>
<dbReference type="RefSeq" id="WP_097107208.1">
    <property type="nucleotide sequence ID" value="NZ_OCMU01000003.1"/>
</dbReference>
<dbReference type="Proteomes" id="UP000219335">
    <property type="component" value="Unassembled WGS sequence"/>
</dbReference>